<keyword evidence="14" id="KW-1185">Reference proteome</keyword>
<dbReference type="GO" id="GO:0006777">
    <property type="term" value="P:Mo-molybdopterin cofactor biosynthetic process"/>
    <property type="evidence" value="ECO:0007669"/>
    <property type="project" value="UniProtKB-KW"/>
</dbReference>
<gene>
    <name evidence="13" type="ORF">EOD43_10700</name>
</gene>
<comment type="caution">
    <text evidence="13">The sequence shown here is derived from an EMBL/GenBank/DDBJ whole genome shotgun (WGS) entry which is preliminary data.</text>
</comment>
<dbReference type="OrthoDB" id="9803224at2"/>
<comment type="similarity">
    <text evidence="2">Belongs to the MoaE family.</text>
</comment>
<organism evidence="13 14">
    <name type="scientific">Sphingomonas crocodyli</name>
    <dbReference type="NCBI Taxonomy" id="1979270"/>
    <lineage>
        <taxon>Bacteria</taxon>
        <taxon>Pseudomonadati</taxon>
        <taxon>Pseudomonadota</taxon>
        <taxon>Alphaproteobacteria</taxon>
        <taxon>Sphingomonadales</taxon>
        <taxon>Sphingomonadaceae</taxon>
        <taxon>Sphingomonas</taxon>
    </lineage>
</organism>
<evidence type="ECO:0000256" key="1">
    <source>
        <dbReference type="ARBA" id="ARBA00005046"/>
    </source>
</evidence>
<dbReference type="UniPathway" id="UPA00344"/>
<dbReference type="Proteomes" id="UP000282971">
    <property type="component" value="Unassembled WGS sequence"/>
</dbReference>
<comment type="function">
    <text evidence="6">Converts molybdopterin precursor Z into molybdopterin. This requires the incorporation of two sulfur atoms into precursor Z to generate a dithiolene group. The sulfur is provided by MoaD.</text>
</comment>
<evidence type="ECO:0000256" key="5">
    <source>
        <dbReference type="ARBA" id="ARBA00023150"/>
    </source>
</evidence>
<evidence type="ECO:0000256" key="6">
    <source>
        <dbReference type="ARBA" id="ARBA00025448"/>
    </source>
</evidence>
<comment type="catalytic activity">
    <reaction evidence="12">
        <text>2 [molybdopterin-synthase sulfur-carrier protein]-C-terminal-Gly-aminoethanethioate + cyclic pyranopterin phosphate + H2O = molybdopterin + 2 [molybdopterin-synthase sulfur-carrier protein]-C-terminal Gly-Gly + 2 H(+)</text>
        <dbReference type="Rhea" id="RHEA:26333"/>
        <dbReference type="Rhea" id="RHEA-COMP:12202"/>
        <dbReference type="Rhea" id="RHEA-COMP:19907"/>
        <dbReference type="ChEBI" id="CHEBI:15377"/>
        <dbReference type="ChEBI" id="CHEBI:15378"/>
        <dbReference type="ChEBI" id="CHEBI:58698"/>
        <dbReference type="ChEBI" id="CHEBI:59648"/>
        <dbReference type="ChEBI" id="CHEBI:90778"/>
        <dbReference type="ChEBI" id="CHEBI:232372"/>
        <dbReference type="EC" id="2.8.1.12"/>
    </reaction>
</comment>
<evidence type="ECO:0000256" key="12">
    <source>
        <dbReference type="ARBA" id="ARBA00049878"/>
    </source>
</evidence>
<evidence type="ECO:0000256" key="7">
    <source>
        <dbReference type="ARBA" id="ARBA00026066"/>
    </source>
</evidence>
<comment type="subunit">
    <text evidence="7">Heterotetramer of 2 MoaD subunits and 2 MoaE subunits. Also stable as homodimer. The enzyme changes between these two forms during catalysis.</text>
</comment>
<dbReference type="PANTHER" id="PTHR23404">
    <property type="entry name" value="MOLYBDOPTERIN SYNTHASE RELATED"/>
    <property type="match status" value="1"/>
</dbReference>
<evidence type="ECO:0000256" key="4">
    <source>
        <dbReference type="ARBA" id="ARBA00013858"/>
    </source>
</evidence>
<dbReference type="InterPro" id="IPR036563">
    <property type="entry name" value="MoaE_sf"/>
</dbReference>
<evidence type="ECO:0000313" key="14">
    <source>
        <dbReference type="Proteomes" id="UP000282971"/>
    </source>
</evidence>
<dbReference type="Pfam" id="PF02391">
    <property type="entry name" value="MoaE"/>
    <property type="match status" value="1"/>
</dbReference>
<evidence type="ECO:0000256" key="9">
    <source>
        <dbReference type="ARBA" id="ARBA00030407"/>
    </source>
</evidence>
<dbReference type="EMBL" id="SACN01000001">
    <property type="protein sequence ID" value="RVT94289.1"/>
    <property type="molecule type" value="Genomic_DNA"/>
</dbReference>
<comment type="pathway">
    <text evidence="1">Cofactor biosynthesis; molybdopterin biosynthesis.</text>
</comment>
<dbReference type="GO" id="GO:0030366">
    <property type="term" value="F:molybdopterin synthase activity"/>
    <property type="evidence" value="ECO:0007669"/>
    <property type="project" value="UniProtKB-EC"/>
</dbReference>
<accession>A0A437M9G7</accession>
<dbReference type="CDD" id="cd00756">
    <property type="entry name" value="MoaE"/>
    <property type="match status" value="1"/>
</dbReference>
<protein>
    <recommendedName>
        <fullName evidence="4">Molybdopterin synthase catalytic subunit</fullName>
        <ecNumber evidence="3">2.8.1.12</ecNumber>
    </recommendedName>
    <alternativeName>
        <fullName evidence="10">MPT synthase subunit 2</fullName>
    </alternativeName>
    <alternativeName>
        <fullName evidence="8">Molybdenum cofactor biosynthesis protein E</fullName>
    </alternativeName>
    <alternativeName>
        <fullName evidence="9">Molybdopterin-converting factor large subunit</fullName>
    </alternativeName>
    <alternativeName>
        <fullName evidence="11">Molybdopterin-converting factor subunit 2</fullName>
    </alternativeName>
</protein>
<evidence type="ECO:0000313" key="13">
    <source>
        <dbReference type="EMBL" id="RVT94289.1"/>
    </source>
</evidence>
<evidence type="ECO:0000256" key="2">
    <source>
        <dbReference type="ARBA" id="ARBA00005426"/>
    </source>
</evidence>
<evidence type="ECO:0000256" key="11">
    <source>
        <dbReference type="ARBA" id="ARBA00032474"/>
    </source>
</evidence>
<sequence>MSALRVLVQREDIDVGAELARLEALGGGGIASFTGVVRGEGGMEMLELEHHPGMTEKVMRDIAEQAADRWSLVGVTVIHRYGPLRAGERIVLTAAAARHRHAALEACAYLIDWLKTEAPFWKKEHFADGRSAWVETRKSDAAATDRWRA</sequence>
<dbReference type="RefSeq" id="WP_127743634.1">
    <property type="nucleotide sequence ID" value="NZ_SACN01000001.1"/>
</dbReference>
<proteinExistence type="inferred from homology"/>
<dbReference type="AlphaFoldDB" id="A0A437M9G7"/>
<name>A0A437M9G7_9SPHN</name>
<keyword evidence="5" id="KW-0501">Molybdenum cofactor biosynthesis</keyword>
<reference evidence="13 14" key="1">
    <citation type="submission" date="2019-01" db="EMBL/GenBank/DDBJ databases">
        <authorList>
            <person name="Chen W.-M."/>
        </authorList>
    </citation>
    <scope>NUCLEOTIDE SEQUENCE [LARGE SCALE GENOMIC DNA]</scope>
    <source>
        <strain evidence="13 14">CCP-7</strain>
    </source>
</reference>
<evidence type="ECO:0000256" key="8">
    <source>
        <dbReference type="ARBA" id="ARBA00029745"/>
    </source>
</evidence>
<evidence type="ECO:0000256" key="3">
    <source>
        <dbReference type="ARBA" id="ARBA00011950"/>
    </source>
</evidence>
<dbReference type="SUPFAM" id="SSF54690">
    <property type="entry name" value="Molybdopterin synthase subunit MoaE"/>
    <property type="match status" value="1"/>
</dbReference>
<dbReference type="Gene3D" id="3.90.1170.40">
    <property type="entry name" value="Molybdopterin biosynthesis MoaE subunit"/>
    <property type="match status" value="1"/>
</dbReference>
<dbReference type="EC" id="2.8.1.12" evidence="3"/>
<dbReference type="InterPro" id="IPR003448">
    <property type="entry name" value="Mopterin_biosynth_MoaE"/>
</dbReference>
<evidence type="ECO:0000256" key="10">
    <source>
        <dbReference type="ARBA" id="ARBA00030781"/>
    </source>
</evidence>